<keyword evidence="1" id="KW-0732">Signal</keyword>
<feature type="signal peptide" evidence="1">
    <location>
        <begin position="1"/>
        <end position="20"/>
    </location>
</feature>
<name>F6WU90_CIOIN</name>
<dbReference type="Proteomes" id="UP000008144">
    <property type="component" value="Unassembled WGS sequence"/>
</dbReference>
<evidence type="ECO:0000313" key="2">
    <source>
        <dbReference type="Ensembl" id="ENSCINP00000019643.3"/>
    </source>
</evidence>
<organism evidence="2 3">
    <name type="scientific">Ciona intestinalis</name>
    <name type="common">Transparent sea squirt</name>
    <name type="synonym">Ascidia intestinalis</name>
    <dbReference type="NCBI Taxonomy" id="7719"/>
    <lineage>
        <taxon>Eukaryota</taxon>
        <taxon>Metazoa</taxon>
        <taxon>Chordata</taxon>
        <taxon>Tunicata</taxon>
        <taxon>Ascidiacea</taxon>
        <taxon>Phlebobranchia</taxon>
        <taxon>Cionidae</taxon>
        <taxon>Ciona</taxon>
    </lineage>
</organism>
<dbReference type="Ensembl" id="ENSCINT00000019643.3">
    <property type="protein sequence ID" value="ENSCINP00000019643.3"/>
    <property type="gene ID" value="ENSCING00000009661.3"/>
</dbReference>
<dbReference type="AlphaFoldDB" id="F6WU90"/>
<sequence length="247" mass="28346">VFSFSKILIFVLASLAGYEATRIQRLKEHAVQYSIDELKIRQAIICQPCHNDPRCAVVHDYLTCAHKCYYGSQSQLFEKRADCVDFYACEDECSYTSNYIPRPNECDLVFQCYECVLGHPQCQSFNDMPHCVAHPRSVSKEVQRTGSPDELMIRTWSCTECDTDRQCLEFMPVISCLRAHCPIPTTVSYKVCKEFESCYDWCYSLQNLVFYGSPPKCGMDPIRCLTCVKEKCQAPTSPPECLYRFAA</sequence>
<dbReference type="InParanoid" id="F6WU90"/>
<reference evidence="2" key="2">
    <citation type="submission" date="2025-08" db="UniProtKB">
        <authorList>
            <consortium name="Ensembl"/>
        </authorList>
    </citation>
    <scope>IDENTIFICATION</scope>
</reference>
<proteinExistence type="predicted"/>
<dbReference type="HOGENOM" id="CLU_1126667_0_0_1"/>
<evidence type="ECO:0000256" key="1">
    <source>
        <dbReference type="SAM" id="SignalP"/>
    </source>
</evidence>
<accession>F6WU90</accession>
<feature type="chain" id="PRO_5003344787" evidence="1">
    <location>
        <begin position="21"/>
        <end position="247"/>
    </location>
</feature>
<evidence type="ECO:0000313" key="3">
    <source>
        <dbReference type="Proteomes" id="UP000008144"/>
    </source>
</evidence>
<reference evidence="2" key="3">
    <citation type="submission" date="2025-09" db="UniProtKB">
        <authorList>
            <consortium name="Ensembl"/>
        </authorList>
    </citation>
    <scope>IDENTIFICATION</scope>
</reference>
<dbReference type="GeneTree" id="ENSGT00530000067711"/>
<keyword evidence="3" id="KW-1185">Reference proteome</keyword>
<reference evidence="3" key="1">
    <citation type="journal article" date="2002" name="Science">
        <title>The draft genome of Ciona intestinalis: insights into chordate and vertebrate origins.</title>
        <authorList>
            <person name="Dehal P."/>
            <person name="Satou Y."/>
            <person name="Campbell R.K."/>
            <person name="Chapman J."/>
            <person name="Degnan B."/>
            <person name="De Tomaso A."/>
            <person name="Davidson B."/>
            <person name="Di Gregorio A."/>
            <person name="Gelpke M."/>
            <person name="Goodstein D.M."/>
            <person name="Harafuji N."/>
            <person name="Hastings K.E."/>
            <person name="Ho I."/>
            <person name="Hotta K."/>
            <person name="Huang W."/>
            <person name="Kawashima T."/>
            <person name="Lemaire P."/>
            <person name="Martinez D."/>
            <person name="Meinertzhagen I.A."/>
            <person name="Necula S."/>
            <person name="Nonaka M."/>
            <person name="Putnam N."/>
            <person name="Rash S."/>
            <person name="Saiga H."/>
            <person name="Satake M."/>
            <person name="Terry A."/>
            <person name="Yamada L."/>
            <person name="Wang H.G."/>
            <person name="Awazu S."/>
            <person name="Azumi K."/>
            <person name="Boore J."/>
            <person name="Branno M."/>
            <person name="Chin-Bow S."/>
            <person name="DeSantis R."/>
            <person name="Doyle S."/>
            <person name="Francino P."/>
            <person name="Keys D.N."/>
            <person name="Haga S."/>
            <person name="Hayashi H."/>
            <person name="Hino K."/>
            <person name="Imai K.S."/>
            <person name="Inaba K."/>
            <person name="Kano S."/>
            <person name="Kobayashi K."/>
            <person name="Kobayashi M."/>
            <person name="Lee B.I."/>
            <person name="Makabe K.W."/>
            <person name="Manohar C."/>
            <person name="Matassi G."/>
            <person name="Medina M."/>
            <person name="Mochizuki Y."/>
            <person name="Mount S."/>
            <person name="Morishita T."/>
            <person name="Miura S."/>
            <person name="Nakayama A."/>
            <person name="Nishizaka S."/>
            <person name="Nomoto H."/>
            <person name="Ohta F."/>
            <person name="Oishi K."/>
            <person name="Rigoutsos I."/>
            <person name="Sano M."/>
            <person name="Sasaki A."/>
            <person name="Sasakura Y."/>
            <person name="Shoguchi E."/>
            <person name="Shin-i T."/>
            <person name="Spagnuolo A."/>
            <person name="Stainier D."/>
            <person name="Suzuki M.M."/>
            <person name="Tassy O."/>
            <person name="Takatori N."/>
            <person name="Tokuoka M."/>
            <person name="Yagi K."/>
            <person name="Yoshizaki F."/>
            <person name="Wada S."/>
            <person name="Zhang C."/>
            <person name="Hyatt P.D."/>
            <person name="Larimer F."/>
            <person name="Detter C."/>
            <person name="Doggett N."/>
            <person name="Glavina T."/>
            <person name="Hawkins T."/>
            <person name="Richardson P."/>
            <person name="Lucas S."/>
            <person name="Kohara Y."/>
            <person name="Levine M."/>
            <person name="Satoh N."/>
            <person name="Rokhsar D.S."/>
        </authorList>
    </citation>
    <scope>NUCLEOTIDE SEQUENCE [LARGE SCALE GENOMIC DNA]</scope>
</reference>
<protein>
    <submittedName>
        <fullName evidence="2">Uncharacterized protein</fullName>
    </submittedName>
</protein>